<keyword evidence="2" id="KW-0378">Hydrolase</keyword>
<dbReference type="STRING" id="1810919.A0A3D8S5R3"/>
<keyword evidence="5" id="KW-0624">Polysaccharide degradation</keyword>
<dbReference type="SUPFAM" id="SSF110296">
    <property type="entry name" value="Oligoxyloglucan reducing end-specific cellobiohydrolase"/>
    <property type="match status" value="2"/>
</dbReference>
<keyword evidence="8" id="KW-1185">Reference proteome</keyword>
<protein>
    <submittedName>
        <fullName evidence="7">Oligoxyloglucan-reducing end-specific xyloglucanase</fullName>
    </submittedName>
</protein>
<evidence type="ECO:0000313" key="8">
    <source>
        <dbReference type="Proteomes" id="UP000256690"/>
    </source>
</evidence>
<name>A0A3D8S5R3_9EURO</name>
<dbReference type="RefSeq" id="XP_026604708.1">
    <property type="nucleotide sequence ID" value="XM_026747228.1"/>
</dbReference>
<evidence type="ECO:0000256" key="3">
    <source>
        <dbReference type="ARBA" id="ARBA00023277"/>
    </source>
</evidence>
<sequence>MQLKNVLYRGLPFAVATIAAAKTINHAYEFNPVVVSGGGYITGIIAHPTEKDLLYARTDIGGTYRWSSSEDKWIPLNDFISAADENLLGTESIALDPNDPDRLYLAQGRYLSSENAALFVSSDRGETFDIYPAPFKMGANELGRNNGERLAVNPFKADELWMGTRDAGLLVSEDGARSWRNVTGFPNANANGIGIFWVIFDPRSEGTVYVGVGVPGGIYVTKDSGETWKAVPGQPLEWDEDVLVFPEEAQPQSTGPQPMKGVLAENGALYVTYADAPGPYGATYGGVYVYNTTSTEWTNITPNADNSSPPPFDNQTFPAGGFCGLSVDSKDPETLVVVSLDRDPGPALDSMYLSRDGGRSWKDVSQISTPPRSGGYWGHPIEEAAFKDGTAVPWLSFNWGPQWGGYGAPSPVRGLTKFGWWMTAVLIDPSDSDHVLHGTGATIWATDNLSSVDKNQAPDWYIQAQGIEESVALAMASPNGGNSHLLTGLGDINGYRYGDLDVPQPMFELPVFSNLNALDWAGQKPETIIRAGPCGHNYTDGCGLAAYSADGGSSWTKFATCIPGIETGTPNPGVIAIDASGKNIVWSSAMTTYWPTLQAITTRTNESGPYVTTDLGQTWVSPTGLNVQTPNISADRVQPRTFYSFSDGTWYLSRDGGLSYRAFEAKEIGLPAYSGAMPIANFNRAGEVWLALGDLGIYHTRNFGKRWSKITERGVAARHLTIGAGARRSSGPALFIVGKVASRGPLSEDGVYRSDDNGKTWVRVNDEKHQYGGMAMIQGDPRVYGRVYLGTGGRGIIYADIKTKRED</sequence>
<dbReference type="Proteomes" id="UP000256690">
    <property type="component" value="Unassembled WGS sequence"/>
</dbReference>
<keyword evidence="4" id="KW-0326">Glycosidase</keyword>
<dbReference type="PANTHER" id="PTHR43739:SF2">
    <property type="entry name" value="OLIGOXYLOGLUCAN-REDUCING END-SPECIFIC XYLOGLUCANASE-RELATED"/>
    <property type="match status" value="1"/>
</dbReference>
<organism evidence="7 8">
    <name type="scientific">Aspergillus mulundensis</name>
    <dbReference type="NCBI Taxonomy" id="1810919"/>
    <lineage>
        <taxon>Eukaryota</taxon>
        <taxon>Fungi</taxon>
        <taxon>Dikarya</taxon>
        <taxon>Ascomycota</taxon>
        <taxon>Pezizomycotina</taxon>
        <taxon>Eurotiomycetes</taxon>
        <taxon>Eurotiomycetidae</taxon>
        <taxon>Eurotiales</taxon>
        <taxon>Aspergillaceae</taxon>
        <taxon>Aspergillus</taxon>
        <taxon>Aspergillus subgen. Nidulantes</taxon>
    </lineage>
</organism>
<dbReference type="PANTHER" id="PTHR43739">
    <property type="entry name" value="XYLOGLUCANASE (EUROFUNG)"/>
    <property type="match status" value="1"/>
</dbReference>
<dbReference type="GO" id="GO:0000272">
    <property type="term" value="P:polysaccharide catabolic process"/>
    <property type="evidence" value="ECO:0007669"/>
    <property type="project" value="UniProtKB-KW"/>
</dbReference>
<comment type="similarity">
    <text evidence="6">Belongs to the glycosyl hydrolase 74 family.</text>
</comment>
<keyword evidence="1" id="KW-0732">Signal</keyword>
<dbReference type="InterPro" id="IPR052025">
    <property type="entry name" value="Xyloglucanase_GH74"/>
</dbReference>
<accession>A0A3D8S5R3</accession>
<evidence type="ECO:0000256" key="4">
    <source>
        <dbReference type="ARBA" id="ARBA00023295"/>
    </source>
</evidence>
<proteinExistence type="inferred from homology"/>
<evidence type="ECO:0000256" key="2">
    <source>
        <dbReference type="ARBA" id="ARBA00022801"/>
    </source>
</evidence>
<evidence type="ECO:0000256" key="1">
    <source>
        <dbReference type="ARBA" id="ARBA00022729"/>
    </source>
</evidence>
<evidence type="ECO:0000313" key="7">
    <source>
        <dbReference type="EMBL" id="RDW81655.1"/>
    </source>
</evidence>
<dbReference type="GO" id="GO:0016798">
    <property type="term" value="F:hydrolase activity, acting on glycosyl bonds"/>
    <property type="evidence" value="ECO:0007669"/>
    <property type="project" value="UniProtKB-KW"/>
</dbReference>
<dbReference type="GO" id="GO:0010411">
    <property type="term" value="P:xyloglucan metabolic process"/>
    <property type="evidence" value="ECO:0007669"/>
    <property type="project" value="TreeGrafter"/>
</dbReference>
<comment type="caution">
    <text evidence="7">The sequence shown here is derived from an EMBL/GenBank/DDBJ whole genome shotgun (WGS) entry which is preliminary data.</text>
</comment>
<dbReference type="GeneID" id="38115582"/>
<dbReference type="InterPro" id="IPR015943">
    <property type="entry name" value="WD40/YVTN_repeat-like_dom_sf"/>
</dbReference>
<evidence type="ECO:0000256" key="6">
    <source>
        <dbReference type="ARBA" id="ARBA00037986"/>
    </source>
</evidence>
<reference evidence="7 8" key="1">
    <citation type="journal article" date="2018" name="IMA Fungus">
        <title>IMA Genome-F 9: Draft genome sequence of Annulohypoxylon stygium, Aspergillus mulundensis, Berkeleyomyces basicola (syn. Thielaviopsis basicola), Ceratocystis smalleyi, two Cercospora beticola strains, Coleophoma cylindrospora, Fusarium fracticaudum, Phialophora cf. hyalina, and Morchella septimelata.</title>
        <authorList>
            <person name="Wingfield B.D."/>
            <person name="Bills G.F."/>
            <person name="Dong Y."/>
            <person name="Huang W."/>
            <person name="Nel W.J."/>
            <person name="Swalarsk-Parry B.S."/>
            <person name="Vaghefi N."/>
            <person name="Wilken P.M."/>
            <person name="An Z."/>
            <person name="de Beer Z.W."/>
            <person name="De Vos L."/>
            <person name="Chen L."/>
            <person name="Duong T.A."/>
            <person name="Gao Y."/>
            <person name="Hammerbacher A."/>
            <person name="Kikkert J.R."/>
            <person name="Li Y."/>
            <person name="Li H."/>
            <person name="Li K."/>
            <person name="Li Q."/>
            <person name="Liu X."/>
            <person name="Ma X."/>
            <person name="Naidoo K."/>
            <person name="Pethybridge S.J."/>
            <person name="Sun J."/>
            <person name="Steenkamp E.T."/>
            <person name="van der Nest M.A."/>
            <person name="van Wyk S."/>
            <person name="Wingfield M.J."/>
            <person name="Xiong C."/>
            <person name="Yue Q."/>
            <person name="Zhang X."/>
        </authorList>
    </citation>
    <scope>NUCLEOTIDE SEQUENCE [LARGE SCALE GENOMIC DNA]</scope>
    <source>
        <strain evidence="7 8">DSM 5745</strain>
    </source>
</reference>
<gene>
    <name evidence="7" type="ORF">DSM5745_05212</name>
</gene>
<evidence type="ECO:0000256" key="5">
    <source>
        <dbReference type="ARBA" id="ARBA00023326"/>
    </source>
</evidence>
<keyword evidence="3" id="KW-0119">Carbohydrate metabolism</keyword>
<dbReference type="OrthoDB" id="2151161at2759"/>
<dbReference type="EMBL" id="PVWQ01000005">
    <property type="protein sequence ID" value="RDW81655.1"/>
    <property type="molecule type" value="Genomic_DNA"/>
</dbReference>
<dbReference type="Gene3D" id="2.130.10.10">
    <property type="entry name" value="YVTN repeat-like/Quinoprotein amine dehydrogenase"/>
    <property type="match status" value="2"/>
</dbReference>
<dbReference type="AlphaFoldDB" id="A0A3D8S5R3"/>